<dbReference type="EMBL" id="JABSTQ010009640">
    <property type="protein sequence ID" value="KAG0427321.1"/>
    <property type="molecule type" value="Genomic_DNA"/>
</dbReference>
<proteinExistence type="predicted"/>
<comment type="caution">
    <text evidence="1">The sequence shown here is derived from an EMBL/GenBank/DDBJ whole genome shotgun (WGS) entry which is preliminary data.</text>
</comment>
<evidence type="ECO:0000313" key="1">
    <source>
        <dbReference type="EMBL" id="KAG0427321.1"/>
    </source>
</evidence>
<evidence type="ECO:0000313" key="2">
    <source>
        <dbReference type="Proteomes" id="UP000805193"/>
    </source>
</evidence>
<keyword evidence="2" id="KW-1185">Reference proteome</keyword>
<organism evidence="1 2">
    <name type="scientific">Ixodes persulcatus</name>
    <name type="common">Taiga tick</name>
    <dbReference type="NCBI Taxonomy" id="34615"/>
    <lineage>
        <taxon>Eukaryota</taxon>
        <taxon>Metazoa</taxon>
        <taxon>Ecdysozoa</taxon>
        <taxon>Arthropoda</taxon>
        <taxon>Chelicerata</taxon>
        <taxon>Arachnida</taxon>
        <taxon>Acari</taxon>
        <taxon>Parasitiformes</taxon>
        <taxon>Ixodida</taxon>
        <taxon>Ixodoidea</taxon>
        <taxon>Ixodidae</taxon>
        <taxon>Ixodinae</taxon>
        <taxon>Ixodes</taxon>
    </lineage>
</organism>
<name>A0AC60Q0Y9_IXOPE</name>
<gene>
    <name evidence="1" type="ORF">HPB47_025626</name>
</gene>
<reference evidence="1 2" key="1">
    <citation type="journal article" date="2020" name="Cell">
        <title>Large-Scale Comparative Analyses of Tick Genomes Elucidate Their Genetic Diversity and Vector Capacities.</title>
        <authorList>
            <consortium name="Tick Genome and Microbiome Consortium (TIGMIC)"/>
            <person name="Jia N."/>
            <person name="Wang J."/>
            <person name="Shi W."/>
            <person name="Du L."/>
            <person name="Sun Y."/>
            <person name="Zhan W."/>
            <person name="Jiang J.F."/>
            <person name="Wang Q."/>
            <person name="Zhang B."/>
            <person name="Ji P."/>
            <person name="Bell-Sakyi L."/>
            <person name="Cui X.M."/>
            <person name="Yuan T.T."/>
            <person name="Jiang B.G."/>
            <person name="Yang W.F."/>
            <person name="Lam T.T."/>
            <person name="Chang Q.C."/>
            <person name="Ding S.J."/>
            <person name="Wang X.J."/>
            <person name="Zhu J.G."/>
            <person name="Ruan X.D."/>
            <person name="Zhao L."/>
            <person name="Wei J.T."/>
            <person name="Ye R.Z."/>
            <person name="Que T.C."/>
            <person name="Du C.H."/>
            <person name="Zhou Y.H."/>
            <person name="Cheng J.X."/>
            <person name="Dai P.F."/>
            <person name="Guo W.B."/>
            <person name="Han X.H."/>
            <person name="Huang E.J."/>
            <person name="Li L.F."/>
            <person name="Wei W."/>
            <person name="Gao Y.C."/>
            <person name="Liu J.Z."/>
            <person name="Shao H.Z."/>
            <person name="Wang X."/>
            <person name="Wang C.C."/>
            <person name="Yang T.C."/>
            <person name="Huo Q.B."/>
            <person name="Li W."/>
            <person name="Chen H.Y."/>
            <person name="Chen S.E."/>
            <person name="Zhou L.G."/>
            <person name="Ni X.B."/>
            <person name="Tian J.H."/>
            <person name="Sheng Y."/>
            <person name="Liu T."/>
            <person name="Pan Y.S."/>
            <person name="Xia L.Y."/>
            <person name="Li J."/>
            <person name="Zhao F."/>
            <person name="Cao W.C."/>
        </authorList>
    </citation>
    <scope>NUCLEOTIDE SEQUENCE [LARGE SCALE GENOMIC DNA]</scope>
    <source>
        <strain evidence="1">Iper-2018</strain>
    </source>
</reference>
<sequence>MLCAGSADHAAPVLLLLAGLCVMFAARRVEFGGSGPLGCIAVAFVAAFRWNKDQHGAASASKTCALLWEVFQPILFGLIGSEVQIKDVASDAALLGLGVLGISLTLRMTTSFLVVYGASLSLKERLFVAIAWLPKATVQAAIGPVALDYARNLGADDRTVSFATQAPVGAAAIALSAPRLLRRSAKSLDPANGRAVAELDEADVDVSDL</sequence>
<protein>
    <submittedName>
        <fullName evidence="1">Uncharacterized protein</fullName>
    </submittedName>
</protein>
<dbReference type="Proteomes" id="UP000805193">
    <property type="component" value="Unassembled WGS sequence"/>
</dbReference>
<accession>A0AC60Q0Y9</accession>